<gene>
    <name evidence="1" type="ORF">A2Y62_06420</name>
</gene>
<sequence>MYKTKITILLILLLLPLWALAGKKEIVVFKLDSVTREPKAEPEPQITEKLIYEDDLIKIMWVPGKEAFSFMLENRTDKLLKILWEESSLITQAGESHRVIHAGVKFINQDQPMPPTMVPQKANIKDLIASSDCPHVKPAKIMGTYCDSEIYSDKLPKSDQIGEREKALQQVLRVVLTIQKEEQKYIYDFTFKAEKGEK</sequence>
<proteinExistence type="predicted"/>
<evidence type="ECO:0000313" key="1">
    <source>
        <dbReference type="EMBL" id="OGF65725.1"/>
    </source>
</evidence>
<evidence type="ECO:0000313" key="2">
    <source>
        <dbReference type="Proteomes" id="UP000178943"/>
    </source>
</evidence>
<dbReference type="AlphaFoldDB" id="A0A1F5VQQ1"/>
<dbReference type="EMBL" id="MFGW01000107">
    <property type="protein sequence ID" value="OGF65725.1"/>
    <property type="molecule type" value="Genomic_DNA"/>
</dbReference>
<name>A0A1F5VQQ1_9BACT</name>
<dbReference type="Proteomes" id="UP000178943">
    <property type="component" value="Unassembled WGS sequence"/>
</dbReference>
<reference evidence="1 2" key="1">
    <citation type="journal article" date="2016" name="Nat. Commun.">
        <title>Thousands of microbial genomes shed light on interconnected biogeochemical processes in an aquifer system.</title>
        <authorList>
            <person name="Anantharaman K."/>
            <person name="Brown C.T."/>
            <person name="Hug L.A."/>
            <person name="Sharon I."/>
            <person name="Castelle C.J."/>
            <person name="Probst A.J."/>
            <person name="Thomas B.C."/>
            <person name="Singh A."/>
            <person name="Wilkins M.J."/>
            <person name="Karaoz U."/>
            <person name="Brodie E.L."/>
            <person name="Williams K.H."/>
            <person name="Hubbard S.S."/>
            <person name="Banfield J.F."/>
        </authorList>
    </citation>
    <scope>NUCLEOTIDE SEQUENCE [LARGE SCALE GENOMIC DNA]</scope>
</reference>
<organism evidence="1 2">
    <name type="scientific">Candidatus Fischerbacteria bacterium RBG_13_37_8</name>
    <dbReference type="NCBI Taxonomy" id="1817863"/>
    <lineage>
        <taxon>Bacteria</taxon>
        <taxon>Candidatus Fischeribacteriota</taxon>
    </lineage>
</organism>
<protein>
    <submittedName>
        <fullName evidence="1">Uncharacterized protein</fullName>
    </submittedName>
</protein>
<comment type="caution">
    <text evidence="1">The sequence shown here is derived from an EMBL/GenBank/DDBJ whole genome shotgun (WGS) entry which is preliminary data.</text>
</comment>
<accession>A0A1F5VQQ1</accession>